<dbReference type="Gene3D" id="6.10.140.2220">
    <property type="match status" value="1"/>
</dbReference>
<dbReference type="SUPFAM" id="SSF144232">
    <property type="entry name" value="HIT/MYND zinc finger-like"/>
    <property type="match status" value="1"/>
</dbReference>
<dbReference type="PROSITE" id="PS50865">
    <property type="entry name" value="ZF_MYND_2"/>
    <property type="match status" value="1"/>
</dbReference>
<accession>A0AAV9WD05</accession>
<dbReference type="EMBL" id="JAVHJL010000005">
    <property type="protein sequence ID" value="KAK6503458.1"/>
    <property type="molecule type" value="Genomic_DNA"/>
</dbReference>
<dbReference type="AlphaFoldDB" id="A0AAV9WD05"/>
<dbReference type="PANTHER" id="PTHR10237:SF14">
    <property type="entry name" value="MYND-TYPE DOMAIN-CONTAINING PROTEIN"/>
    <property type="match status" value="1"/>
</dbReference>
<keyword evidence="7" id="KW-1185">Reference proteome</keyword>
<evidence type="ECO:0000313" key="6">
    <source>
        <dbReference type="EMBL" id="KAK6503458.1"/>
    </source>
</evidence>
<dbReference type="InterPro" id="IPR002893">
    <property type="entry name" value="Znf_MYND"/>
</dbReference>
<dbReference type="Pfam" id="PF01753">
    <property type="entry name" value="zf-MYND"/>
    <property type="match status" value="1"/>
</dbReference>
<evidence type="ECO:0000256" key="1">
    <source>
        <dbReference type="ARBA" id="ARBA00022723"/>
    </source>
</evidence>
<evidence type="ECO:0000256" key="3">
    <source>
        <dbReference type="ARBA" id="ARBA00022833"/>
    </source>
</evidence>
<comment type="caution">
    <text evidence="6">The sequence shown here is derived from an EMBL/GenBank/DDBJ whole genome shotgun (WGS) entry which is preliminary data.</text>
</comment>
<dbReference type="PANTHER" id="PTHR10237">
    <property type="entry name" value="DEFORMED EPIDERMAL AUTOREGULATORY FACTOR 1 HOMOLOG SUPPRESSIN"/>
    <property type="match status" value="1"/>
</dbReference>
<evidence type="ECO:0000256" key="2">
    <source>
        <dbReference type="ARBA" id="ARBA00022771"/>
    </source>
</evidence>
<gene>
    <name evidence="6" type="ORF">TWF481_008474</name>
</gene>
<dbReference type="Proteomes" id="UP001370758">
    <property type="component" value="Unassembled WGS sequence"/>
</dbReference>
<organism evidence="6 7">
    <name type="scientific">Arthrobotrys musiformis</name>
    <dbReference type="NCBI Taxonomy" id="47236"/>
    <lineage>
        <taxon>Eukaryota</taxon>
        <taxon>Fungi</taxon>
        <taxon>Dikarya</taxon>
        <taxon>Ascomycota</taxon>
        <taxon>Pezizomycotina</taxon>
        <taxon>Orbiliomycetes</taxon>
        <taxon>Orbiliales</taxon>
        <taxon>Orbiliaceae</taxon>
        <taxon>Arthrobotrys</taxon>
    </lineage>
</organism>
<feature type="domain" description="MYND-type" evidence="5">
    <location>
        <begin position="26"/>
        <end position="62"/>
    </location>
</feature>
<protein>
    <recommendedName>
        <fullName evidence="5">MYND-type domain-containing protein</fullName>
    </recommendedName>
</protein>
<evidence type="ECO:0000256" key="4">
    <source>
        <dbReference type="PROSITE-ProRule" id="PRU00134"/>
    </source>
</evidence>
<dbReference type="GO" id="GO:0008270">
    <property type="term" value="F:zinc ion binding"/>
    <property type="evidence" value="ECO:0007669"/>
    <property type="project" value="UniProtKB-KW"/>
</dbReference>
<keyword evidence="1" id="KW-0479">Metal-binding</keyword>
<dbReference type="InterPro" id="IPR024119">
    <property type="entry name" value="TF_DEAF-1"/>
</dbReference>
<keyword evidence="2 4" id="KW-0863">Zinc-finger</keyword>
<reference evidence="6 7" key="1">
    <citation type="submission" date="2023-08" db="EMBL/GenBank/DDBJ databases">
        <authorList>
            <person name="Palmer J.M."/>
        </authorList>
    </citation>
    <scope>NUCLEOTIDE SEQUENCE [LARGE SCALE GENOMIC DNA]</scope>
    <source>
        <strain evidence="6 7">TWF481</strain>
    </source>
</reference>
<dbReference type="GO" id="GO:0000981">
    <property type="term" value="F:DNA-binding transcription factor activity, RNA polymerase II-specific"/>
    <property type="evidence" value="ECO:0007669"/>
    <property type="project" value="TreeGrafter"/>
</dbReference>
<evidence type="ECO:0000313" key="7">
    <source>
        <dbReference type="Proteomes" id="UP001370758"/>
    </source>
</evidence>
<proteinExistence type="predicted"/>
<name>A0AAV9WD05_9PEZI</name>
<evidence type="ECO:0000259" key="5">
    <source>
        <dbReference type="PROSITE" id="PS50865"/>
    </source>
</evidence>
<dbReference type="GO" id="GO:0005634">
    <property type="term" value="C:nucleus"/>
    <property type="evidence" value="ECO:0007669"/>
    <property type="project" value="TreeGrafter"/>
</dbReference>
<sequence length="229" mass="26456">MGRANVIPSYGPWDFPSSKEEPDDSCVMCNKQPADKCGRCKSVWYCSKPCQKKDWPSHKILCESFANEEPRPSPAHKRAIFFPPNEEKPQLNWVLFEWKTTSDPEYPERYEGWDSKAYFGKNSFKRSTFCDYNPITKRRLGNYTLTGNSRGGKIAVCHRDDFLIDGSPINQSILTSVGRSGEVPAHRWCGPIVVLWEDVYRSETHHDLNLGDFRHIMDFFITYGKAMEQ</sequence>
<keyword evidence="3" id="KW-0862">Zinc</keyword>
<dbReference type="PROSITE" id="PS01360">
    <property type="entry name" value="ZF_MYND_1"/>
    <property type="match status" value="1"/>
</dbReference>